<name>A0A1I0V951_SELRU</name>
<evidence type="ECO:0000313" key="2">
    <source>
        <dbReference type="EMBL" id="SFA72772.1"/>
    </source>
</evidence>
<feature type="domain" description="Microbial-type PARG catalytic" evidence="1">
    <location>
        <begin position="10"/>
        <end position="153"/>
    </location>
</feature>
<gene>
    <name evidence="2" type="ORF">SAMN05216587_101388</name>
</gene>
<reference evidence="2 3" key="1">
    <citation type="submission" date="2016-10" db="EMBL/GenBank/DDBJ databases">
        <authorList>
            <person name="de Groot N.N."/>
        </authorList>
    </citation>
    <scope>NUCLEOTIDE SEQUENCE [LARGE SCALE GENOMIC DNA]</scope>
    <source>
        <strain evidence="2 3">L14</strain>
    </source>
</reference>
<sequence length="473" mass="53469">MSRQRNVDIAEENYKIVKKGYYRKNGRLINLPQADYSRVIVIDPFEADEIEDKVIINTDDIDAEMYVVEADSFAVAEGMERSLVMNFANAHIPGGGYLAGANAQEECLCRQSTLYCSISSDIAAEMYQYNIEHHNPCYSDYMLLSPNVCIFRDIHGELLDKPYLTSVITIPAPNRNGAAKKVKQSTVDIIMKNRLSKMFAIATEYGYKSLVLGAWGCGAFGNNPHKVARYFYDCLIKYGYACNFEKIAFAIIGKNDKSNFLSFSDVFKNTAEICCDLEKWPVLHSSPKSQVGFYQSKFPPVEFNFSKENISKENVGYAYGTTATGHPFMAETWKYNNNQDVAFYLPVIDDFMDKEGEPLINEETNTEVFTTKAEVKGFHALCVGMVNNGYVDDVSVMDAYLMFLRECNLIHFESNKYNCYAFLLTDINGNDLIAITVSLTFNGEMEATTPLSWTLFNKKDSHKPNLYIVSSKT</sequence>
<proteinExistence type="predicted"/>
<evidence type="ECO:0000313" key="3">
    <source>
        <dbReference type="Proteomes" id="UP000183843"/>
    </source>
</evidence>
<dbReference type="InterPro" id="IPR012664">
    <property type="entry name" value="CHP02452"/>
</dbReference>
<dbReference type="Pfam" id="PF10021">
    <property type="entry name" value="PARG_cat_microb"/>
    <property type="match status" value="1"/>
</dbReference>
<dbReference type="AlphaFoldDB" id="A0A1I0V951"/>
<protein>
    <submittedName>
        <fullName evidence="2">TIGR02452 family protein</fullName>
    </submittedName>
</protein>
<dbReference type="NCBIfam" id="TIGR02452">
    <property type="entry name" value="TIGR02452 family protein"/>
    <property type="match status" value="1"/>
</dbReference>
<dbReference type="PANTHER" id="PTHR35596">
    <property type="entry name" value="DUF2263 DOMAIN-CONTAINING PROTEIN"/>
    <property type="match status" value="1"/>
</dbReference>
<dbReference type="EMBL" id="FOJX01000001">
    <property type="protein sequence ID" value="SFA72772.1"/>
    <property type="molecule type" value="Genomic_DNA"/>
</dbReference>
<organism evidence="2 3">
    <name type="scientific">Selenomonas ruminantium</name>
    <dbReference type="NCBI Taxonomy" id="971"/>
    <lineage>
        <taxon>Bacteria</taxon>
        <taxon>Bacillati</taxon>
        <taxon>Bacillota</taxon>
        <taxon>Negativicutes</taxon>
        <taxon>Selenomonadales</taxon>
        <taxon>Selenomonadaceae</taxon>
        <taxon>Selenomonas</taxon>
    </lineage>
</organism>
<dbReference type="SUPFAM" id="SSF52949">
    <property type="entry name" value="Macro domain-like"/>
    <property type="match status" value="1"/>
</dbReference>
<dbReference type="RefSeq" id="WP_074812233.1">
    <property type="nucleotide sequence ID" value="NZ_FOJX01000001.1"/>
</dbReference>
<dbReference type="InterPro" id="IPR019261">
    <property type="entry name" value="PARG_cat_microbial"/>
</dbReference>
<dbReference type="InterPro" id="IPR043472">
    <property type="entry name" value="Macro_dom-like"/>
</dbReference>
<dbReference type="Proteomes" id="UP000183843">
    <property type="component" value="Unassembled WGS sequence"/>
</dbReference>
<dbReference type="Gene3D" id="3.40.220.10">
    <property type="entry name" value="Leucine Aminopeptidase, subunit E, domain 1"/>
    <property type="match status" value="1"/>
</dbReference>
<dbReference type="PANTHER" id="PTHR35596:SF1">
    <property type="entry name" value="MICROBIAL-TYPE PARG CATALYTIC DOMAIN-CONTAINING PROTEIN"/>
    <property type="match status" value="1"/>
</dbReference>
<evidence type="ECO:0000259" key="1">
    <source>
        <dbReference type="Pfam" id="PF10021"/>
    </source>
</evidence>
<accession>A0A1I0V951</accession>